<evidence type="ECO:0000313" key="6">
    <source>
        <dbReference type="Proteomes" id="UP001236507"/>
    </source>
</evidence>
<evidence type="ECO:0000256" key="2">
    <source>
        <dbReference type="ARBA" id="ARBA00022801"/>
    </source>
</evidence>
<reference evidence="5 6" key="1">
    <citation type="submission" date="2023-05" db="EMBL/GenBank/DDBJ databases">
        <title>Novel species of genus Flectobacillus isolated from stream in China.</title>
        <authorList>
            <person name="Lu H."/>
        </authorList>
    </citation>
    <scope>NUCLEOTIDE SEQUENCE [LARGE SCALE GENOMIC DNA]</scope>
    <source>
        <strain evidence="5 6">KCTC 42575</strain>
    </source>
</reference>
<dbReference type="InterPro" id="IPR049033">
    <property type="entry name" value="AGA-YXIM_GBD"/>
</dbReference>
<comment type="caution">
    <text evidence="5">The sequence shown here is derived from an EMBL/GenBank/DDBJ whole genome shotgun (WGS) entry which is preliminary data.</text>
</comment>
<name>A0ABT6Y1X3_9BACT</name>
<dbReference type="EMBL" id="JASHIF010000001">
    <property type="protein sequence ID" value="MDI9857585.1"/>
    <property type="molecule type" value="Genomic_DNA"/>
</dbReference>
<dbReference type="SUPFAM" id="SSF49785">
    <property type="entry name" value="Galactose-binding domain-like"/>
    <property type="match status" value="1"/>
</dbReference>
<keyword evidence="3" id="KW-0732">Signal</keyword>
<feature type="domain" description="Beta-agarase/YXIM esterase-like galactose-binding" evidence="4">
    <location>
        <begin position="28"/>
        <end position="117"/>
    </location>
</feature>
<comment type="similarity">
    <text evidence="1">Belongs to the 'GDSL' lipolytic enzyme family.</text>
</comment>
<dbReference type="Gene3D" id="2.60.120.430">
    <property type="entry name" value="Galactose-binding lectin"/>
    <property type="match status" value="1"/>
</dbReference>
<proteinExistence type="inferred from homology"/>
<dbReference type="CDD" id="cd01821">
    <property type="entry name" value="Rhamnogalacturan_acetylesterase_like"/>
    <property type="match status" value="1"/>
</dbReference>
<dbReference type="InterPro" id="IPR037459">
    <property type="entry name" value="RhgT-like"/>
</dbReference>
<evidence type="ECO:0000256" key="3">
    <source>
        <dbReference type="SAM" id="SignalP"/>
    </source>
</evidence>
<dbReference type="PANTHER" id="PTHR43695:SF1">
    <property type="entry name" value="RHAMNOGALACTURONAN ACETYLESTERASE"/>
    <property type="match status" value="1"/>
</dbReference>
<keyword evidence="2" id="KW-0378">Hydrolase</keyword>
<feature type="chain" id="PRO_5045133222" evidence="3">
    <location>
        <begin position="21"/>
        <end position="444"/>
    </location>
</feature>
<dbReference type="Proteomes" id="UP001236507">
    <property type="component" value="Unassembled WGS sequence"/>
</dbReference>
<evidence type="ECO:0000256" key="1">
    <source>
        <dbReference type="ARBA" id="ARBA00008668"/>
    </source>
</evidence>
<dbReference type="InterPro" id="IPR036514">
    <property type="entry name" value="SGNH_hydro_sf"/>
</dbReference>
<dbReference type="RefSeq" id="WP_283342933.1">
    <property type="nucleotide sequence ID" value="NZ_JASHIF010000001.1"/>
</dbReference>
<dbReference type="InterPro" id="IPR008979">
    <property type="entry name" value="Galactose-bd-like_sf"/>
</dbReference>
<dbReference type="Gene3D" id="3.40.50.1110">
    <property type="entry name" value="SGNH hydrolase"/>
    <property type="match status" value="1"/>
</dbReference>
<protein>
    <submittedName>
        <fullName evidence="5">Rhamnogalacturonan acetylesterase</fullName>
    </submittedName>
</protein>
<evidence type="ECO:0000313" key="5">
    <source>
        <dbReference type="EMBL" id="MDI9857585.1"/>
    </source>
</evidence>
<dbReference type="PANTHER" id="PTHR43695">
    <property type="entry name" value="PUTATIVE (AFU_ORTHOLOGUE AFUA_2G17250)-RELATED"/>
    <property type="match status" value="1"/>
</dbReference>
<dbReference type="Pfam" id="PF21254">
    <property type="entry name" value="AGA-YXIM_GBD"/>
    <property type="match status" value="1"/>
</dbReference>
<organism evidence="5 6">
    <name type="scientific">Flectobacillus roseus</name>
    <dbReference type="NCBI Taxonomy" id="502259"/>
    <lineage>
        <taxon>Bacteria</taxon>
        <taxon>Pseudomonadati</taxon>
        <taxon>Bacteroidota</taxon>
        <taxon>Cytophagia</taxon>
        <taxon>Cytophagales</taxon>
        <taxon>Flectobacillaceae</taxon>
        <taxon>Flectobacillus</taxon>
    </lineage>
</organism>
<keyword evidence="6" id="KW-1185">Reference proteome</keyword>
<gene>
    <name evidence="5" type="ORF">QM524_00055</name>
</gene>
<accession>A0ABT6Y1X3</accession>
<dbReference type="SUPFAM" id="SSF52266">
    <property type="entry name" value="SGNH hydrolase"/>
    <property type="match status" value="1"/>
</dbReference>
<sequence length="444" mass="49591">MFSHKSVLSLCLLTAVNLTAFSQVKNSFKFDFGMGAVAKGYQAVGPSDYYSKAKGFGFMPNAKISSENRATKDVLSSDFCTSNTPFFFTVDVPEGNYDVRVILGDAEGTSSTSIKAECRRLMLAKVETEKGKLITKNFTVNVRYPEISDSSSVKLKPREKEYLHWDHQLTLEFNGKSPKVCALEITPASSKIPTVFLAGNSTVVDQAIEPFAAWGQMIPSFFQAGKVVFANHAESGETIKSFTSEKRLEKVMSQIKKGDYFFMEFAHNDQKPGSGLKSQTTYKEYLVSFIKKTREKGATPVLVTSMHRRKFDENGKIINTLEDFPDAMRQVAKDENVALIDLNNKSKTLWETLGVENSKKAFVHYEANTFPNQEKAIHDDTHFSNYGAYQLAKCIVEGIKSNHLGIEKYLNKDINAYNPAQPDDLNTWDFPVSPLVSVIKPDGN</sequence>
<feature type="signal peptide" evidence="3">
    <location>
        <begin position="1"/>
        <end position="20"/>
    </location>
</feature>
<evidence type="ECO:0000259" key="4">
    <source>
        <dbReference type="Pfam" id="PF21254"/>
    </source>
</evidence>